<evidence type="ECO:0000256" key="3">
    <source>
        <dbReference type="ARBA" id="ARBA00022475"/>
    </source>
</evidence>
<keyword evidence="6 7" id="KW-0472">Membrane</keyword>
<dbReference type="Pfam" id="PF03458">
    <property type="entry name" value="Gly_transporter"/>
    <property type="match status" value="2"/>
</dbReference>
<feature type="transmembrane region" description="Helical" evidence="7">
    <location>
        <begin position="90"/>
        <end position="108"/>
    </location>
</feature>
<dbReference type="InterPro" id="IPR005115">
    <property type="entry name" value="Gly_transporter"/>
</dbReference>
<evidence type="ECO:0000256" key="7">
    <source>
        <dbReference type="SAM" id="Phobius"/>
    </source>
</evidence>
<comment type="subcellular location">
    <subcellularLocation>
        <location evidence="1">Cell membrane</location>
        <topology evidence="1">Multi-pass membrane protein</topology>
    </subcellularLocation>
</comment>
<comment type="similarity">
    <text evidence="2">Belongs to the UPF0126 family.</text>
</comment>
<proteinExistence type="inferred from homology"/>
<sequence>MLLSVLYIIGITAEAMTGALNAGQKKMDWFGVMLVASVTAIGGGTARDILLGHFPVSWVAHPQYLAITCIAGITTTVLAKWVIRLKGLFLRLDALGLVVFSIIGTNVAMTTGHPALICLVSAVVTGVFGGLLRDLICRRTPLILHKELYASVAFLSSGLYMGLLHIGVSDIYATIATLVIGYSVRMSALKFHWRLPTFQLEVEESLH</sequence>
<accession>A0ABM9A6B9</accession>
<comment type="caution">
    <text evidence="9">The sequence shown here is derived from an EMBL/GenBank/DDBJ whole genome shotgun (WGS) entry which is preliminary data.</text>
</comment>
<dbReference type="PANTHER" id="PTHR30506:SF3">
    <property type="entry name" value="UPF0126 INNER MEMBRANE PROTEIN YADS-RELATED"/>
    <property type="match status" value="1"/>
</dbReference>
<protein>
    <recommendedName>
        <fullName evidence="8">Glycine transporter domain-containing protein</fullName>
    </recommendedName>
</protein>
<keyword evidence="3" id="KW-1003">Cell membrane</keyword>
<reference evidence="9" key="1">
    <citation type="submission" date="2021-11" db="EMBL/GenBank/DDBJ databases">
        <authorList>
            <person name="Rodrigo-Torres L."/>
            <person name="Arahal R. D."/>
            <person name="Lucena T."/>
        </authorList>
    </citation>
    <scope>NUCLEOTIDE SEQUENCE</scope>
    <source>
        <strain evidence="9">CECT 7928</strain>
    </source>
</reference>
<keyword evidence="5 7" id="KW-1133">Transmembrane helix</keyword>
<gene>
    <name evidence="9" type="ORF">VMF7928_03147</name>
</gene>
<dbReference type="RefSeq" id="WP_237362650.1">
    <property type="nucleotide sequence ID" value="NZ_CAKLDM010000002.1"/>
</dbReference>
<dbReference type="PANTHER" id="PTHR30506">
    <property type="entry name" value="INNER MEMBRANE PROTEIN"/>
    <property type="match status" value="1"/>
</dbReference>
<keyword evidence="4 7" id="KW-0812">Transmembrane</keyword>
<name>A0ABM9A6B9_9VIBR</name>
<evidence type="ECO:0000256" key="1">
    <source>
        <dbReference type="ARBA" id="ARBA00004651"/>
    </source>
</evidence>
<evidence type="ECO:0000313" key="9">
    <source>
        <dbReference type="EMBL" id="CAH0540818.1"/>
    </source>
</evidence>
<evidence type="ECO:0000256" key="4">
    <source>
        <dbReference type="ARBA" id="ARBA00022692"/>
    </source>
</evidence>
<evidence type="ECO:0000256" key="5">
    <source>
        <dbReference type="ARBA" id="ARBA00022989"/>
    </source>
</evidence>
<dbReference type="Proteomes" id="UP000838748">
    <property type="component" value="Unassembled WGS sequence"/>
</dbReference>
<feature type="domain" description="Glycine transporter" evidence="8">
    <location>
        <begin position="5"/>
        <end position="78"/>
    </location>
</feature>
<evidence type="ECO:0000259" key="8">
    <source>
        <dbReference type="Pfam" id="PF03458"/>
    </source>
</evidence>
<organism evidence="9 10">
    <name type="scientific">Vibrio marisflavi CECT 7928</name>
    <dbReference type="NCBI Taxonomy" id="634439"/>
    <lineage>
        <taxon>Bacteria</taxon>
        <taxon>Pseudomonadati</taxon>
        <taxon>Pseudomonadota</taxon>
        <taxon>Gammaproteobacteria</taxon>
        <taxon>Vibrionales</taxon>
        <taxon>Vibrionaceae</taxon>
        <taxon>Vibrio</taxon>
    </lineage>
</organism>
<evidence type="ECO:0000313" key="10">
    <source>
        <dbReference type="Proteomes" id="UP000838748"/>
    </source>
</evidence>
<keyword evidence="10" id="KW-1185">Reference proteome</keyword>
<feature type="transmembrane region" description="Helical" evidence="7">
    <location>
        <begin position="64"/>
        <end position="83"/>
    </location>
</feature>
<evidence type="ECO:0000256" key="2">
    <source>
        <dbReference type="ARBA" id="ARBA00008193"/>
    </source>
</evidence>
<evidence type="ECO:0000256" key="6">
    <source>
        <dbReference type="ARBA" id="ARBA00023136"/>
    </source>
</evidence>
<feature type="transmembrane region" description="Helical" evidence="7">
    <location>
        <begin position="171"/>
        <end position="188"/>
    </location>
</feature>
<feature type="domain" description="Glycine transporter" evidence="8">
    <location>
        <begin position="92"/>
        <end position="163"/>
    </location>
</feature>
<dbReference type="EMBL" id="CAKLDM010000002">
    <property type="protein sequence ID" value="CAH0540818.1"/>
    <property type="molecule type" value="Genomic_DNA"/>
</dbReference>